<accession>A0A6B7PVK2</accession>
<geneLocation type="plasmid" evidence="2">
    <name>pJ20133-VIM</name>
</geneLocation>
<name>A0A6B7PVK2_9PSED</name>
<dbReference type="AlphaFoldDB" id="A0A6B7PVK2"/>
<reference evidence="2" key="1">
    <citation type="submission" date="2019-08" db="EMBL/GenBank/DDBJ databases">
        <authorList>
            <person name="Zhou D."/>
            <person name="Chen F."/>
        </authorList>
    </citation>
    <scope>NUCLEOTIDE SEQUENCE</scope>
    <source>
        <strain evidence="2">QJ20133</strain>
        <plasmid evidence="2">pJ20133-VIM</plasmid>
    </source>
</reference>
<feature type="compositionally biased region" description="Polar residues" evidence="1">
    <location>
        <begin position="50"/>
        <end position="64"/>
    </location>
</feature>
<evidence type="ECO:0000256" key="1">
    <source>
        <dbReference type="SAM" id="MobiDB-lite"/>
    </source>
</evidence>
<feature type="compositionally biased region" description="Low complexity" evidence="1">
    <location>
        <begin position="36"/>
        <end position="49"/>
    </location>
</feature>
<organism evidence="2">
    <name type="scientific">Pseudomonas monteilii</name>
    <dbReference type="NCBI Taxonomy" id="76759"/>
    <lineage>
        <taxon>Bacteria</taxon>
        <taxon>Pseudomonadati</taxon>
        <taxon>Pseudomonadota</taxon>
        <taxon>Gammaproteobacteria</taxon>
        <taxon>Pseudomonadales</taxon>
        <taxon>Pseudomonadaceae</taxon>
        <taxon>Pseudomonas</taxon>
    </lineage>
</organism>
<protein>
    <submittedName>
        <fullName evidence="2">Uncharacterized protein</fullName>
    </submittedName>
</protein>
<proteinExistence type="predicted"/>
<keyword evidence="2" id="KW-0614">Plasmid</keyword>
<evidence type="ECO:0000313" key="2">
    <source>
        <dbReference type="EMBL" id="QFX76279.1"/>
    </source>
</evidence>
<dbReference type="EMBL" id="MN310371">
    <property type="protein sequence ID" value="QFX76279.1"/>
    <property type="molecule type" value="Genomic_DNA"/>
</dbReference>
<sequence length="75" mass="7754">MDKGAVEVHQESAPVTTPPVHGMGAQDSLINQQPQLLSSADALDESSPSHGSQDTTPVEPTNAQKAALDALGTMF</sequence>
<feature type="compositionally biased region" description="Basic and acidic residues" evidence="1">
    <location>
        <begin position="1"/>
        <end position="10"/>
    </location>
</feature>
<feature type="region of interest" description="Disordered" evidence="1">
    <location>
        <begin position="1"/>
        <end position="75"/>
    </location>
</feature>